<reference evidence="8" key="1">
    <citation type="submission" date="2022-11" db="EMBL/GenBank/DDBJ databases">
        <authorList>
            <person name="Petersen C."/>
        </authorList>
    </citation>
    <scope>NUCLEOTIDE SEQUENCE</scope>
    <source>
        <strain evidence="8">IBT 21917</strain>
    </source>
</reference>
<reference evidence="8" key="2">
    <citation type="journal article" date="2023" name="IMA Fungus">
        <title>Comparative genomic study of the Penicillium genus elucidates a diverse pangenome and 15 lateral gene transfer events.</title>
        <authorList>
            <person name="Petersen C."/>
            <person name="Sorensen T."/>
            <person name="Nielsen M.R."/>
            <person name="Sondergaard T.E."/>
            <person name="Sorensen J.L."/>
            <person name="Fitzpatrick D.A."/>
            <person name="Frisvad J.C."/>
            <person name="Nielsen K.L."/>
        </authorList>
    </citation>
    <scope>NUCLEOTIDE SEQUENCE</scope>
    <source>
        <strain evidence="8">IBT 21917</strain>
    </source>
</reference>
<accession>A0A9W9LGE7</accession>
<organism evidence="8 9">
    <name type="scientific">Penicillium capsulatum</name>
    <dbReference type="NCBI Taxonomy" id="69766"/>
    <lineage>
        <taxon>Eukaryota</taxon>
        <taxon>Fungi</taxon>
        <taxon>Dikarya</taxon>
        <taxon>Ascomycota</taxon>
        <taxon>Pezizomycotina</taxon>
        <taxon>Eurotiomycetes</taxon>
        <taxon>Eurotiomycetidae</taxon>
        <taxon>Eurotiales</taxon>
        <taxon>Aspergillaceae</taxon>
        <taxon>Penicillium</taxon>
    </lineage>
</organism>
<evidence type="ECO:0000256" key="2">
    <source>
        <dbReference type="ARBA" id="ARBA00022771"/>
    </source>
</evidence>
<dbReference type="PANTHER" id="PTHR46622:SF1">
    <property type="entry name" value="DNA-DEPENDENT METALLOPROTEASE WSS1"/>
    <property type="match status" value="1"/>
</dbReference>
<feature type="region of interest" description="Disordered" evidence="5">
    <location>
        <begin position="209"/>
        <end position="242"/>
    </location>
</feature>
<keyword evidence="1" id="KW-0479">Metal-binding</keyword>
<sequence>MRELDALISEYRHEKQRPRESEALFILRKVASVVKPIMRQRAWRVGSLCEFYPRQSNLLGLNVNSGQKICLRLRYASDQRQFLPFEQVVDTMLHESVPLNFALVRANRTRLCHIVHGPHHREFHALWNQLRDEHEELVIKGYTGEGFLSQGKRLGGSRIPLDEARRQARAAAEKRRILAKNSGKRLGGAPVLRGTDMRKVRADAAQRRMEVTQGCASGTDRSAELAEEASKNGFRTKAEEDDANEEAILQAFIELIQEEEREKYGSAYVPPSQENPAGPRKNTSRAPQPDHNGNPQISSHDTPVAGSSSSSTRANNDSYESAWTCPACTLENPSNFLCCDVCATERPPPSNTKSTLGKKNSKPATRAPPKPQNQKKRPAQANEMGEREDSTPQDTFTFKNRTRALDSLKSLNRDVNKRPLGWVCNCGTFMESQWWTCSLCGTMKPSS</sequence>
<evidence type="ECO:0000256" key="1">
    <source>
        <dbReference type="ARBA" id="ARBA00022723"/>
    </source>
</evidence>
<dbReference type="InterPro" id="IPR013536">
    <property type="entry name" value="WLM_dom"/>
</dbReference>
<dbReference type="InterPro" id="IPR001876">
    <property type="entry name" value="Znf_RanBP2"/>
</dbReference>
<dbReference type="GO" id="GO:0008237">
    <property type="term" value="F:metallopeptidase activity"/>
    <property type="evidence" value="ECO:0007669"/>
    <property type="project" value="TreeGrafter"/>
</dbReference>
<feature type="region of interest" description="Disordered" evidence="5">
    <location>
        <begin position="267"/>
        <end position="318"/>
    </location>
</feature>
<proteinExistence type="predicted"/>
<dbReference type="InterPro" id="IPR053000">
    <property type="entry name" value="WSS1-like_metalloprotease"/>
</dbReference>
<dbReference type="OrthoDB" id="261960at2759"/>
<comment type="caution">
    <text evidence="8">The sequence shown here is derived from an EMBL/GenBank/DDBJ whole genome shotgun (WGS) entry which is preliminary data.</text>
</comment>
<dbReference type="GO" id="GO:0008270">
    <property type="term" value="F:zinc ion binding"/>
    <property type="evidence" value="ECO:0007669"/>
    <property type="project" value="UniProtKB-KW"/>
</dbReference>
<dbReference type="GO" id="GO:0005634">
    <property type="term" value="C:nucleus"/>
    <property type="evidence" value="ECO:0007669"/>
    <property type="project" value="TreeGrafter"/>
</dbReference>
<evidence type="ECO:0008006" key="10">
    <source>
        <dbReference type="Google" id="ProtNLM"/>
    </source>
</evidence>
<evidence type="ECO:0000256" key="5">
    <source>
        <dbReference type="SAM" id="MobiDB-lite"/>
    </source>
</evidence>
<evidence type="ECO:0000259" key="6">
    <source>
        <dbReference type="PROSITE" id="PS50199"/>
    </source>
</evidence>
<dbReference type="AlphaFoldDB" id="A0A9W9LGE7"/>
<gene>
    <name evidence="8" type="ORF">N7492_008112</name>
</gene>
<evidence type="ECO:0000313" key="8">
    <source>
        <dbReference type="EMBL" id="KAJ5155309.1"/>
    </source>
</evidence>
<evidence type="ECO:0000259" key="7">
    <source>
        <dbReference type="PROSITE" id="PS51397"/>
    </source>
</evidence>
<evidence type="ECO:0000256" key="4">
    <source>
        <dbReference type="PROSITE-ProRule" id="PRU00322"/>
    </source>
</evidence>
<dbReference type="Proteomes" id="UP001146351">
    <property type="component" value="Unassembled WGS sequence"/>
</dbReference>
<keyword evidence="3" id="KW-0862">Zinc</keyword>
<dbReference type="PROSITE" id="PS51397">
    <property type="entry name" value="WLM"/>
    <property type="match status" value="1"/>
</dbReference>
<dbReference type="EMBL" id="JAPQKO010000006">
    <property type="protein sequence ID" value="KAJ5155309.1"/>
    <property type="molecule type" value="Genomic_DNA"/>
</dbReference>
<name>A0A9W9LGE7_9EURO</name>
<feature type="compositionally biased region" description="Basic and acidic residues" evidence="5">
    <location>
        <begin position="221"/>
        <end position="230"/>
    </location>
</feature>
<feature type="region of interest" description="Disordered" evidence="5">
    <location>
        <begin position="346"/>
        <end position="395"/>
    </location>
</feature>
<feature type="domain" description="RanBP2-type" evidence="6">
    <location>
        <begin position="319"/>
        <end position="348"/>
    </location>
</feature>
<keyword evidence="9" id="KW-1185">Reference proteome</keyword>
<dbReference type="Pfam" id="PF08325">
    <property type="entry name" value="WLM"/>
    <property type="match status" value="1"/>
</dbReference>
<feature type="domain" description="WLM" evidence="7">
    <location>
        <begin position="1"/>
        <end position="210"/>
    </location>
</feature>
<evidence type="ECO:0000256" key="3">
    <source>
        <dbReference type="ARBA" id="ARBA00022833"/>
    </source>
</evidence>
<evidence type="ECO:0000313" key="9">
    <source>
        <dbReference type="Proteomes" id="UP001146351"/>
    </source>
</evidence>
<feature type="compositionally biased region" description="Polar residues" evidence="5">
    <location>
        <begin position="291"/>
        <end position="301"/>
    </location>
</feature>
<dbReference type="PANTHER" id="PTHR46622">
    <property type="entry name" value="DNA-DEPENDENT METALLOPROTEASE WSS1"/>
    <property type="match status" value="1"/>
</dbReference>
<keyword evidence="2 4" id="KW-0863">Zinc-finger</keyword>
<dbReference type="GO" id="GO:0006281">
    <property type="term" value="P:DNA repair"/>
    <property type="evidence" value="ECO:0007669"/>
    <property type="project" value="TreeGrafter"/>
</dbReference>
<dbReference type="PROSITE" id="PS01358">
    <property type="entry name" value="ZF_RANBP2_1"/>
    <property type="match status" value="1"/>
</dbReference>
<dbReference type="PROSITE" id="PS50199">
    <property type="entry name" value="ZF_RANBP2_2"/>
    <property type="match status" value="1"/>
</dbReference>
<protein>
    <recommendedName>
        <fullName evidence="10">RanBP2-type domain-containing protein</fullName>
    </recommendedName>
</protein>